<feature type="transmembrane region" description="Helical" evidence="2">
    <location>
        <begin position="78"/>
        <end position="98"/>
    </location>
</feature>
<dbReference type="AlphaFoldDB" id="A0A6G0X5V9"/>
<dbReference type="Proteomes" id="UP000481153">
    <property type="component" value="Unassembled WGS sequence"/>
</dbReference>
<evidence type="ECO:0008006" key="6">
    <source>
        <dbReference type="Google" id="ProtNLM"/>
    </source>
</evidence>
<feature type="chain" id="PRO_5026079752" description="Transmembrane protein" evidence="3">
    <location>
        <begin position="21"/>
        <end position="226"/>
    </location>
</feature>
<reference evidence="4 5" key="1">
    <citation type="submission" date="2019-07" db="EMBL/GenBank/DDBJ databases">
        <title>Genomics analysis of Aphanomyces spp. identifies a new class of oomycete effector associated with host adaptation.</title>
        <authorList>
            <person name="Gaulin E."/>
        </authorList>
    </citation>
    <scope>NUCLEOTIDE SEQUENCE [LARGE SCALE GENOMIC DNA]</scope>
    <source>
        <strain evidence="4 5">ATCC 201684</strain>
    </source>
</reference>
<proteinExistence type="predicted"/>
<sequence length="226" mass="24459">MHFCRFFLLCFLLACSAVIAADVEKYRNLRSIQAAPLPIATSNATKPPLNLTALNSTGDSAISSPRPLNTDAPYSTNWLLIFSVASVPLTILCIMLAFQNRCSTKLHRTRPRATVHVVPPGECPATQAAHRLSSSLIVLTPRPATPVAPAYSNQLEDGESDRFTRSYSFTSILTDPSEPSAPCHPPSGVGHESSRPSRAFSWTSNPSETSDPGYGGWWGRGSYLVL</sequence>
<evidence type="ECO:0000313" key="5">
    <source>
        <dbReference type="Proteomes" id="UP000481153"/>
    </source>
</evidence>
<comment type="caution">
    <text evidence="4">The sequence shown here is derived from an EMBL/GenBank/DDBJ whole genome shotgun (WGS) entry which is preliminary data.</text>
</comment>
<gene>
    <name evidence="4" type="ORF">Ae201684_008403</name>
</gene>
<keyword evidence="2" id="KW-1133">Transmembrane helix</keyword>
<name>A0A6G0X5V9_9STRA</name>
<evidence type="ECO:0000256" key="1">
    <source>
        <dbReference type="SAM" id="MobiDB-lite"/>
    </source>
</evidence>
<keyword evidence="5" id="KW-1185">Reference proteome</keyword>
<protein>
    <recommendedName>
        <fullName evidence="6">Transmembrane protein</fullName>
    </recommendedName>
</protein>
<evidence type="ECO:0000256" key="3">
    <source>
        <dbReference type="SAM" id="SignalP"/>
    </source>
</evidence>
<keyword evidence="2" id="KW-0812">Transmembrane</keyword>
<dbReference type="VEuPathDB" id="FungiDB:AeMF1_012175"/>
<keyword evidence="3" id="KW-0732">Signal</keyword>
<accession>A0A6G0X5V9</accession>
<keyword evidence="2" id="KW-0472">Membrane</keyword>
<evidence type="ECO:0000313" key="4">
    <source>
        <dbReference type="EMBL" id="KAF0735194.1"/>
    </source>
</evidence>
<dbReference type="EMBL" id="VJMJ01000101">
    <property type="protein sequence ID" value="KAF0735194.1"/>
    <property type="molecule type" value="Genomic_DNA"/>
</dbReference>
<feature type="signal peptide" evidence="3">
    <location>
        <begin position="1"/>
        <end position="20"/>
    </location>
</feature>
<feature type="region of interest" description="Disordered" evidence="1">
    <location>
        <begin position="175"/>
        <end position="213"/>
    </location>
</feature>
<feature type="compositionally biased region" description="Polar residues" evidence="1">
    <location>
        <begin position="200"/>
        <end position="210"/>
    </location>
</feature>
<organism evidence="4 5">
    <name type="scientific">Aphanomyces euteiches</name>
    <dbReference type="NCBI Taxonomy" id="100861"/>
    <lineage>
        <taxon>Eukaryota</taxon>
        <taxon>Sar</taxon>
        <taxon>Stramenopiles</taxon>
        <taxon>Oomycota</taxon>
        <taxon>Saprolegniomycetes</taxon>
        <taxon>Saprolegniales</taxon>
        <taxon>Verrucalvaceae</taxon>
        <taxon>Aphanomyces</taxon>
    </lineage>
</organism>
<evidence type="ECO:0000256" key="2">
    <source>
        <dbReference type="SAM" id="Phobius"/>
    </source>
</evidence>